<keyword evidence="7 9" id="KW-0234">DNA repair</keyword>
<dbReference type="FunFam" id="3.40.50.300:FF:000319">
    <property type="entry name" value="DNA repair protein RecN"/>
    <property type="match status" value="1"/>
</dbReference>
<sequence length="552" mass="61704">MLKQLSINNYALIDNLQIGFDGGLNILTGETGAGKSIILGALSLILGQRAESRYFFNQQKKCVIEGQFSIAGFLHLKSFFEENDLDYDDETILRREISADGKSRAFINDSPVNLALLKQVGERLIDIHSQHATAEINDPVFQLLVVDSVAKQEPLLSDYQTKYRQYKKANTQLQQLIAESDKAKADLDYYQFQFDELEKVGLDADEQEPLEQELNTLNNAEEIKRNLLGANYLMQDGESAVLLQLKEAVQQLGTIEKYNSAIGDLRERLSSVIIELKDVAAETDLLEQHTQTNEARAEEVNIRLSLIYNLQKKHRVNTNAELLQLQDELSEKIQQALFSDDAIEKLQKEIAQQKSELDELAAQLSANRISAIPNIETQVIQTLAEMGMGNAVLSIEHKTLTELTSTGTDQIRFMFTANKGHALSEMSKVASGGELSRLMLSIKSLIARYTALPTIIFDEIDTGVSGEVANKVGQIMEQLAQNLQVITITHLPQIASKGNSHYFVYKDDEADITKTRIKQLTEQERITEIAKMLSGDKPGESALQNARELLNS</sequence>
<evidence type="ECO:0000256" key="7">
    <source>
        <dbReference type="ARBA" id="ARBA00023204"/>
    </source>
</evidence>
<proteinExistence type="inferred from homology"/>
<keyword evidence="6" id="KW-0067">ATP-binding</keyword>
<keyword evidence="10" id="KW-0175">Coiled coil</keyword>
<dbReference type="InterPro" id="IPR004604">
    <property type="entry name" value="DNA_recomb/repair_RecN"/>
</dbReference>
<reference evidence="12" key="2">
    <citation type="submission" date="2020-10" db="EMBL/GenBank/DDBJ databases">
        <title>Mucilaginibacter sp. nov., isolated from soil.</title>
        <authorList>
            <person name="Jeon C.O."/>
        </authorList>
    </citation>
    <scope>NUCLEOTIDE SEQUENCE</scope>
    <source>
        <strain evidence="12">R11</strain>
    </source>
</reference>
<dbReference type="GO" id="GO:0005524">
    <property type="term" value="F:ATP binding"/>
    <property type="evidence" value="ECO:0007669"/>
    <property type="project" value="UniProtKB-KW"/>
</dbReference>
<accession>A0A965ZBZ5</accession>
<dbReference type="PIRSF" id="PIRSF003128">
    <property type="entry name" value="RecN"/>
    <property type="match status" value="1"/>
</dbReference>
<dbReference type="AlphaFoldDB" id="A0A965ZBZ5"/>
<evidence type="ECO:0000256" key="5">
    <source>
        <dbReference type="ARBA" id="ARBA00022763"/>
    </source>
</evidence>
<dbReference type="SUPFAM" id="SSF52540">
    <property type="entry name" value="P-loop containing nucleoside triphosphate hydrolases"/>
    <property type="match status" value="2"/>
</dbReference>
<dbReference type="Gene3D" id="3.40.50.300">
    <property type="entry name" value="P-loop containing nucleotide triphosphate hydrolases"/>
    <property type="match status" value="2"/>
</dbReference>
<dbReference type="PANTHER" id="PTHR11059:SF0">
    <property type="entry name" value="DNA REPAIR PROTEIN RECN"/>
    <property type="match status" value="1"/>
</dbReference>
<dbReference type="Pfam" id="PF02463">
    <property type="entry name" value="SMC_N"/>
    <property type="match status" value="1"/>
</dbReference>
<evidence type="ECO:0000256" key="2">
    <source>
        <dbReference type="ARBA" id="ARBA00009441"/>
    </source>
</evidence>
<evidence type="ECO:0000313" key="12">
    <source>
        <dbReference type="EMBL" id="NCD67950.1"/>
    </source>
</evidence>
<dbReference type="InterPro" id="IPR003395">
    <property type="entry name" value="RecF/RecN/SMC_N"/>
</dbReference>
<keyword evidence="5 9" id="KW-0227">DNA damage</keyword>
<dbReference type="GO" id="GO:0006310">
    <property type="term" value="P:DNA recombination"/>
    <property type="evidence" value="ECO:0007669"/>
    <property type="project" value="InterPro"/>
</dbReference>
<evidence type="ECO:0000256" key="9">
    <source>
        <dbReference type="PIRNR" id="PIRNR003128"/>
    </source>
</evidence>
<comment type="function">
    <text evidence="1 9">May be involved in recombinational repair of damaged DNA.</text>
</comment>
<evidence type="ECO:0000259" key="11">
    <source>
        <dbReference type="Pfam" id="PF02463"/>
    </source>
</evidence>
<reference evidence="12" key="1">
    <citation type="submission" date="2020-01" db="EMBL/GenBank/DDBJ databases">
        <authorList>
            <person name="Seo Y.L."/>
        </authorList>
    </citation>
    <scope>NUCLEOTIDE SEQUENCE</scope>
    <source>
        <strain evidence="12">R11</strain>
    </source>
</reference>
<dbReference type="GO" id="GO:0009432">
    <property type="term" value="P:SOS response"/>
    <property type="evidence" value="ECO:0007669"/>
    <property type="project" value="TreeGrafter"/>
</dbReference>
<dbReference type="EMBL" id="WWEO01000032">
    <property type="protein sequence ID" value="NCD67950.1"/>
    <property type="molecule type" value="Genomic_DNA"/>
</dbReference>
<evidence type="ECO:0000313" key="13">
    <source>
        <dbReference type="Proteomes" id="UP000638732"/>
    </source>
</evidence>
<comment type="similarity">
    <text evidence="2 9">Belongs to the RecN family.</text>
</comment>
<evidence type="ECO:0000256" key="8">
    <source>
        <dbReference type="ARBA" id="ARBA00033408"/>
    </source>
</evidence>
<dbReference type="NCBIfam" id="TIGR00634">
    <property type="entry name" value="recN"/>
    <property type="match status" value="1"/>
</dbReference>
<evidence type="ECO:0000256" key="1">
    <source>
        <dbReference type="ARBA" id="ARBA00003618"/>
    </source>
</evidence>
<dbReference type="PANTHER" id="PTHR11059">
    <property type="entry name" value="DNA REPAIR PROTEIN RECN"/>
    <property type="match status" value="1"/>
</dbReference>
<feature type="coiled-coil region" evidence="10">
    <location>
        <begin position="315"/>
        <end position="363"/>
    </location>
</feature>
<gene>
    <name evidence="12" type="primary">recN</name>
    <name evidence="12" type="ORF">GSY63_01115</name>
</gene>
<feature type="coiled-coil region" evidence="10">
    <location>
        <begin position="156"/>
        <end position="186"/>
    </location>
</feature>
<organism evidence="12 13">
    <name type="scientific">Mucilaginibacter agri</name>
    <dbReference type="NCBI Taxonomy" id="2695265"/>
    <lineage>
        <taxon>Bacteria</taxon>
        <taxon>Pseudomonadati</taxon>
        <taxon>Bacteroidota</taxon>
        <taxon>Sphingobacteriia</taxon>
        <taxon>Sphingobacteriales</taxon>
        <taxon>Sphingobacteriaceae</taxon>
        <taxon>Mucilaginibacter</taxon>
    </lineage>
</organism>
<dbReference type="GO" id="GO:0043590">
    <property type="term" value="C:bacterial nucleoid"/>
    <property type="evidence" value="ECO:0007669"/>
    <property type="project" value="TreeGrafter"/>
</dbReference>
<keyword evidence="13" id="KW-1185">Reference proteome</keyword>
<evidence type="ECO:0000256" key="6">
    <source>
        <dbReference type="ARBA" id="ARBA00022840"/>
    </source>
</evidence>
<evidence type="ECO:0000256" key="10">
    <source>
        <dbReference type="SAM" id="Coils"/>
    </source>
</evidence>
<dbReference type="InterPro" id="IPR027417">
    <property type="entry name" value="P-loop_NTPase"/>
</dbReference>
<dbReference type="RefSeq" id="WP_166583975.1">
    <property type="nucleotide sequence ID" value="NZ_WWEO01000032.1"/>
</dbReference>
<dbReference type="NCBIfam" id="NF008121">
    <property type="entry name" value="PRK10869.1"/>
    <property type="match status" value="1"/>
</dbReference>
<name>A0A965ZBZ5_9SPHI</name>
<evidence type="ECO:0000256" key="3">
    <source>
        <dbReference type="ARBA" id="ARBA00021315"/>
    </source>
</evidence>
<feature type="domain" description="RecF/RecN/SMC N-terminal" evidence="11">
    <location>
        <begin position="1"/>
        <end position="508"/>
    </location>
</feature>
<comment type="caution">
    <text evidence="12">The sequence shown here is derived from an EMBL/GenBank/DDBJ whole genome shotgun (WGS) entry which is preliminary data.</text>
</comment>
<dbReference type="GO" id="GO:0006281">
    <property type="term" value="P:DNA repair"/>
    <property type="evidence" value="ECO:0007669"/>
    <property type="project" value="UniProtKB-KW"/>
</dbReference>
<dbReference type="Proteomes" id="UP000638732">
    <property type="component" value="Unassembled WGS sequence"/>
</dbReference>
<protein>
    <recommendedName>
        <fullName evidence="3 9">DNA repair protein RecN</fullName>
    </recommendedName>
    <alternativeName>
        <fullName evidence="8 9">Recombination protein N</fullName>
    </alternativeName>
</protein>
<evidence type="ECO:0000256" key="4">
    <source>
        <dbReference type="ARBA" id="ARBA00022741"/>
    </source>
</evidence>
<keyword evidence="4" id="KW-0547">Nucleotide-binding</keyword>
<dbReference type="CDD" id="cd03241">
    <property type="entry name" value="ABC_RecN"/>
    <property type="match status" value="2"/>
</dbReference>